<evidence type="ECO:0000256" key="1">
    <source>
        <dbReference type="SAM" id="Phobius"/>
    </source>
</evidence>
<keyword evidence="3" id="KW-1185">Reference proteome</keyword>
<accession>A0A6A4PZS4</accession>
<gene>
    <name evidence="2" type="ORF">Lalb_Chr09g0328531</name>
</gene>
<organism evidence="2 3">
    <name type="scientific">Lupinus albus</name>
    <name type="common">White lupine</name>
    <name type="synonym">Lupinus termis</name>
    <dbReference type="NCBI Taxonomy" id="3870"/>
    <lineage>
        <taxon>Eukaryota</taxon>
        <taxon>Viridiplantae</taxon>
        <taxon>Streptophyta</taxon>
        <taxon>Embryophyta</taxon>
        <taxon>Tracheophyta</taxon>
        <taxon>Spermatophyta</taxon>
        <taxon>Magnoliopsida</taxon>
        <taxon>eudicotyledons</taxon>
        <taxon>Gunneridae</taxon>
        <taxon>Pentapetalae</taxon>
        <taxon>rosids</taxon>
        <taxon>fabids</taxon>
        <taxon>Fabales</taxon>
        <taxon>Fabaceae</taxon>
        <taxon>Papilionoideae</taxon>
        <taxon>50 kb inversion clade</taxon>
        <taxon>genistoids sensu lato</taxon>
        <taxon>core genistoids</taxon>
        <taxon>Genisteae</taxon>
        <taxon>Lupinus</taxon>
    </lineage>
</organism>
<keyword evidence="1" id="KW-0472">Membrane</keyword>
<dbReference type="Proteomes" id="UP000447434">
    <property type="component" value="Chromosome 9"/>
</dbReference>
<feature type="transmembrane region" description="Helical" evidence="1">
    <location>
        <begin position="24"/>
        <end position="42"/>
    </location>
</feature>
<dbReference type="EMBL" id="WOCE01000009">
    <property type="protein sequence ID" value="KAE9607295.1"/>
    <property type="molecule type" value="Genomic_DNA"/>
</dbReference>
<sequence>MDDQVHSQTLSLHLITNMQWRVTWTHFIVFKMFIDLKLWLYVMRMFLVNKYYDYKVVINYKRKCS</sequence>
<protein>
    <submittedName>
        <fullName evidence="2">Uncharacterized protein</fullName>
    </submittedName>
</protein>
<reference evidence="3" key="1">
    <citation type="journal article" date="2020" name="Nat. Commun.">
        <title>Genome sequence of the cluster root forming white lupin.</title>
        <authorList>
            <person name="Hufnagel B."/>
            <person name="Marques A."/>
            <person name="Soriano A."/>
            <person name="Marques L."/>
            <person name="Divol F."/>
            <person name="Doumas P."/>
            <person name="Sallet E."/>
            <person name="Mancinotti D."/>
            <person name="Carrere S."/>
            <person name="Marande W."/>
            <person name="Arribat S."/>
            <person name="Keller J."/>
            <person name="Huneau C."/>
            <person name="Blein T."/>
            <person name="Aime D."/>
            <person name="Laguerre M."/>
            <person name="Taylor J."/>
            <person name="Schubert V."/>
            <person name="Nelson M."/>
            <person name="Geu-Flores F."/>
            <person name="Crespi M."/>
            <person name="Gallardo-Guerrero K."/>
            <person name="Delaux P.-M."/>
            <person name="Salse J."/>
            <person name="Berges H."/>
            <person name="Guyot R."/>
            <person name="Gouzy J."/>
            <person name="Peret B."/>
        </authorList>
    </citation>
    <scope>NUCLEOTIDE SEQUENCE [LARGE SCALE GENOMIC DNA]</scope>
    <source>
        <strain evidence="3">cv. Amiga</strain>
    </source>
</reference>
<name>A0A6A4PZS4_LUPAL</name>
<evidence type="ECO:0000313" key="3">
    <source>
        <dbReference type="Proteomes" id="UP000447434"/>
    </source>
</evidence>
<dbReference type="AlphaFoldDB" id="A0A6A4PZS4"/>
<proteinExistence type="predicted"/>
<evidence type="ECO:0000313" key="2">
    <source>
        <dbReference type="EMBL" id="KAE9607295.1"/>
    </source>
</evidence>
<comment type="caution">
    <text evidence="2">The sequence shown here is derived from an EMBL/GenBank/DDBJ whole genome shotgun (WGS) entry which is preliminary data.</text>
</comment>
<keyword evidence="1" id="KW-1133">Transmembrane helix</keyword>
<keyword evidence="1" id="KW-0812">Transmembrane</keyword>